<feature type="compositionally biased region" description="Basic residues" evidence="1">
    <location>
        <begin position="1"/>
        <end position="10"/>
    </location>
</feature>
<organism evidence="3 4">
    <name type="scientific">Gryllus longicercus</name>
    <dbReference type="NCBI Taxonomy" id="2509291"/>
    <lineage>
        <taxon>Eukaryota</taxon>
        <taxon>Metazoa</taxon>
        <taxon>Ecdysozoa</taxon>
        <taxon>Arthropoda</taxon>
        <taxon>Hexapoda</taxon>
        <taxon>Insecta</taxon>
        <taxon>Pterygota</taxon>
        <taxon>Neoptera</taxon>
        <taxon>Polyneoptera</taxon>
        <taxon>Orthoptera</taxon>
        <taxon>Ensifera</taxon>
        <taxon>Gryllidea</taxon>
        <taxon>Grylloidea</taxon>
        <taxon>Gryllidae</taxon>
        <taxon>Gryllinae</taxon>
        <taxon>Gryllus</taxon>
    </lineage>
</organism>
<comment type="caution">
    <text evidence="3">The sequence shown here is derived from an EMBL/GenBank/DDBJ whole genome shotgun (WGS) entry which is preliminary data.</text>
</comment>
<sequence>MSEKEHRRHRSSFDYGYETKTPLGKRHSHHRSFSEKRARSPSNSFNDDSYASIVKKRKISPHPLLDGYQLIGDSLLLRFAEQVLFERCIYDNGMRYLGLCVSGQTIEELKERVENKFSPVGEKIILLIGTNNILQGASADDMRDSLVELLDLLDERAKRIVILTLPPIPKLENDGRFWYKFNSYNGFIKTLNIKRENVTVKDISQLFLEEGYCNMDYFERWYDRLQRRPDLIHLNRAGLLKIKTHLLKNNVLSEEES</sequence>
<accession>A0AAN9Z477</accession>
<evidence type="ECO:0000259" key="2">
    <source>
        <dbReference type="Pfam" id="PF17182"/>
    </source>
</evidence>
<protein>
    <recommendedName>
        <fullName evidence="2">OSK domain-containing protein</fullName>
    </recommendedName>
</protein>
<dbReference type="InterPro" id="IPR033447">
    <property type="entry name" value="OSK"/>
</dbReference>
<dbReference type="EMBL" id="JAZDUA010000119">
    <property type="protein sequence ID" value="KAK7867463.1"/>
    <property type="molecule type" value="Genomic_DNA"/>
</dbReference>
<name>A0AAN9Z477_9ORTH</name>
<dbReference type="AlphaFoldDB" id="A0AAN9Z477"/>
<proteinExistence type="predicted"/>
<dbReference type="Proteomes" id="UP001378592">
    <property type="component" value="Unassembled WGS sequence"/>
</dbReference>
<dbReference type="Gene3D" id="3.40.50.1110">
    <property type="entry name" value="SGNH hydrolase"/>
    <property type="match status" value="1"/>
</dbReference>
<gene>
    <name evidence="3" type="ORF">R5R35_009773</name>
</gene>
<reference evidence="3 4" key="1">
    <citation type="submission" date="2024-03" db="EMBL/GenBank/DDBJ databases">
        <title>The genome assembly and annotation of the cricket Gryllus longicercus Weissman &amp; Gray.</title>
        <authorList>
            <person name="Szrajer S."/>
            <person name="Gray D."/>
            <person name="Ylla G."/>
        </authorList>
    </citation>
    <scope>NUCLEOTIDE SEQUENCE [LARGE SCALE GENOMIC DNA]</scope>
    <source>
        <strain evidence="3">DAG 2021-001</strain>
        <tissue evidence="3">Whole body minus gut</tissue>
    </source>
</reference>
<dbReference type="InterPro" id="IPR036514">
    <property type="entry name" value="SGNH_hydro_sf"/>
</dbReference>
<dbReference type="SUPFAM" id="SSF52266">
    <property type="entry name" value="SGNH hydrolase"/>
    <property type="match status" value="1"/>
</dbReference>
<feature type="domain" description="OSK" evidence="2">
    <location>
        <begin position="62"/>
        <end position="218"/>
    </location>
</feature>
<evidence type="ECO:0000313" key="4">
    <source>
        <dbReference type="Proteomes" id="UP001378592"/>
    </source>
</evidence>
<evidence type="ECO:0000313" key="3">
    <source>
        <dbReference type="EMBL" id="KAK7867463.1"/>
    </source>
</evidence>
<feature type="region of interest" description="Disordered" evidence="1">
    <location>
        <begin position="1"/>
        <end position="45"/>
    </location>
</feature>
<dbReference type="Pfam" id="PF17182">
    <property type="entry name" value="OSK"/>
    <property type="match status" value="1"/>
</dbReference>
<keyword evidence="4" id="KW-1185">Reference proteome</keyword>
<evidence type="ECO:0000256" key="1">
    <source>
        <dbReference type="SAM" id="MobiDB-lite"/>
    </source>
</evidence>